<dbReference type="FunCoup" id="A0A066VAM5">
    <property type="interactions" value="111"/>
</dbReference>
<reference evidence="4 5" key="1">
    <citation type="submission" date="2014-05" db="EMBL/GenBank/DDBJ databases">
        <title>Draft genome sequence of a rare smut relative, Tilletiaria anomala UBC 951.</title>
        <authorList>
            <consortium name="DOE Joint Genome Institute"/>
            <person name="Toome M."/>
            <person name="Kuo A."/>
            <person name="Henrissat B."/>
            <person name="Lipzen A."/>
            <person name="Tritt A."/>
            <person name="Yoshinaga Y."/>
            <person name="Zane M."/>
            <person name="Barry K."/>
            <person name="Grigoriev I.V."/>
            <person name="Spatafora J.W."/>
            <person name="Aimea M.C."/>
        </authorList>
    </citation>
    <scope>NUCLEOTIDE SEQUENCE [LARGE SCALE GENOMIC DNA]</scope>
    <source>
        <strain evidence="4 5">UBC 951</strain>
    </source>
</reference>
<feature type="domain" description="RRM" evidence="3">
    <location>
        <begin position="152"/>
        <end position="230"/>
    </location>
</feature>
<dbReference type="AlphaFoldDB" id="A0A066VAM5"/>
<evidence type="ECO:0000256" key="1">
    <source>
        <dbReference type="ARBA" id="ARBA00022884"/>
    </source>
</evidence>
<dbReference type="HOGENOM" id="CLU_012062_29_2_1"/>
<evidence type="ECO:0000259" key="3">
    <source>
        <dbReference type="PROSITE" id="PS50102"/>
    </source>
</evidence>
<dbReference type="PROSITE" id="PS50102">
    <property type="entry name" value="RRM"/>
    <property type="match status" value="1"/>
</dbReference>
<sequence>MSYQPYDYSYAQSSAAGSSTDPYAAFYSWDATTNQWTFDYDGYYRAYGSYPAAADGSGGYSAADLSTQASAYNYDAAGYASTSGTASATPGVAAATDADGKPKKFVPGPKDADGNPLAGKLQKGETRTTVLRKAAGKIWEDPTLLEWDPTHKRLFIGDLGNDVTDEVLTAAFEKYSSFAKARVVRKKGDLKSKGYGFVAFADPEDFLKAWKEMDGKYVGSRPIRIKKAQDTQHVDIGYRKDRLLASNNRYEAYVKRTKMGGAVGKDLRNPATGKAYGQKR</sequence>
<comment type="caution">
    <text evidence="4">The sequence shown here is derived from an EMBL/GenBank/DDBJ whole genome shotgun (WGS) entry which is preliminary data.</text>
</comment>
<dbReference type="CDD" id="cd12383">
    <property type="entry name" value="RRM_RBM42"/>
    <property type="match status" value="1"/>
</dbReference>
<dbReference type="OrthoDB" id="1749473at2759"/>
<evidence type="ECO:0000313" key="4">
    <source>
        <dbReference type="EMBL" id="KDN38521.1"/>
    </source>
</evidence>
<dbReference type="RefSeq" id="XP_013240745.1">
    <property type="nucleotide sequence ID" value="XM_013385291.1"/>
</dbReference>
<dbReference type="STRING" id="1037660.A0A066VAM5"/>
<evidence type="ECO:0000256" key="2">
    <source>
        <dbReference type="PROSITE-ProRule" id="PRU00176"/>
    </source>
</evidence>
<protein>
    <submittedName>
        <fullName evidence="4">RNA-binding domain-containing protein</fullName>
    </submittedName>
</protein>
<dbReference type="InterPro" id="IPR050825">
    <property type="entry name" value="RBM42_RBP45_47-like"/>
</dbReference>
<dbReference type="InterPro" id="IPR000504">
    <property type="entry name" value="RRM_dom"/>
</dbReference>
<proteinExistence type="predicted"/>
<organism evidence="4 5">
    <name type="scientific">Tilletiaria anomala (strain ATCC 24038 / CBS 436.72 / UBC 951)</name>
    <dbReference type="NCBI Taxonomy" id="1037660"/>
    <lineage>
        <taxon>Eukaryota</taxon>
        <taxon>Fungi</taxon>
        <taxon>Dikarya</taxon>
        <taxon>Basidiomycota</taxon>
        <taxon>Ustilaginomycotina</taxon>
        <taxon>Exobasidiomycetes</taxon>
        <taxon>Georgefischeriales</taxon>
        <taxon>Tilletiariaceae</taxon>
        <taxon>Tilletiaria</taxon>
    </lineage>
</organism>
<dbReference type="GeneID" id="25265255"/>
<dbReference type="InterPro" id="IPR034215">
    <property type="entry name" value="RBM42_RRM"/>
</dbReference>
<keyword evidence="1 2" id="KW-0694">RNA-binding</keyword>
<dbReference type="PANTHER" id="PTHR47640:SF11">
    <property type="entry name" value="RNA-BINDING PROTEIN 42"/>
    <property type="match status" value="1"/>
</dbReference>
<dbReference type="Proteomes" id="UP000027361">
    <property type="component" value="Unassembled WGS sequence"/>
</dbReference>
<gene>
    <name evidence="4" type="ORF">K437DRAFT_259385</name>
</gene>
<name>A0A066VAM5_TILAU</name>
<dbReference type="GO" id="GO:0003729">
    <property type="term" value="F:mRNA binding"/>
    <property type="evidence" value="ECO:0007669"/>
    <property type="project" value="InterPro"/>
</dbReference>
<dbReference type="InterPro" id="IPR012677">
    <property type="entry name" value="Nucleotide-bd_a/b_plait_sf"/>
</dbReference>
<accession>A0A066VAM5</accession>
<dbReference type="InParanoid" id="A0A066VAM5"/>
<dbReference type="PANTHER" id="PTHR47640">
    <property type="entry name" value="TRNA SELENOCYSTEINE 1-ASSOCIATED PROTEIN 1-RELATED-RELATED"/>
    <property type="match status" value="1"/>
</dbReference>
<dbReference type="InterPro" id="IPR035979">
    <property type="entry name" value="RBD_domain_sf"/>
</dbReference>
<dbReference type="Pfam" id="PF00076">
    <property type="entry name" value="RRM_1"/>
    <property type="match status" value="1"/>
</dbReference>
<dbReference type="SUPFAM" id="SSF54928">
    <property type="entry name" value="RNA-binding domain, RBD"/>
    <property type="match status" value="1"/>
</dbReference>
<dbReference type="Gene3D" id="3.30.70.330">
    <property type="match status" value="1"/>
</dbReference>
<dbReference type="EMBL" id="JMSN01000117">
    <property type="protein sequence ID" value="KDN38521.1"/>
    <property type="molecule type" value="Genomic_DNA"/>
</dbReference>
<dbReference type="SMART" id="SM00360">
    <property type="entry name" value="RRM"/>
    <property type="match status" value="1"/>
</dbReference>
<evidence type="ECO:0000313" key="5">
    <source>
        <dbReference type="Proteomes" id="UP000027361"/>
    </source>
</evidence>
<dbReference type="OMA" id="EWDPSHK"/>
<keyword evidence="5" id="KW-1185">Reference proteome</keyword>